<feature type="region of interest" description="Disordered" evidence="10">
    <location>
        <begin position="464"/>
        <end position="504"/>
    </location>
</feature>
<evidence type="ECO:0000256" key="6">
    <source>
        <dbReference type="ARBA" id="ARBA00022840"/>
    </source>
</evidence>
<dbReference type="PANTHER" id="PTHR43671">
    <property type="entry name" value="SERINE/THREONINE-PROTEIN KINASE NEK"/>
    <property type="match status" value="1"/>
</dbReference>
<comment type="catalytic activity">
    <reaction evidence="7">
        <text>L-threonyl-[protein] + ATP = O-phospho-L-threonyl-[protein] + ADP + H(+)</text>
        <dbReference type="Rhea" id="RHEA:46608"/>
        <dbReference type="Rhea" id="RHEA-COMP:11060"/>
        <dbReference type="Rhea" id="RHEA-COMP:11605"/>
        <dbReference type="ChEBI" id="CHEBI:15378"/>
        <dbReference type="ChEBI" id="CHEBI:30013"/>
        <dbReference type="ChEBI" id="CHEBI:30616"/>
        <dbReference type="ChEBI" id="CHEBI:61977"/>
        <dbReference type="ChEBI" id="CHEBI:456216"/>
        <dbReference type="EC" id="2.7.11.1"/>
    </reaction>
</comment>
<dbReference type="Proteomes" id="UP000283895">
    <property type="component" value="Unassembled WGS sequence"/>
</dbReference>
<protein>
    <recommendedName>
        <fullName evidence="1">non-specific serine/threonine protein kinase</fullName>
        <ecNumber evidence="1">2.7.11.1</ecNumber>
    </recommendedName>
</protein>
<dbReference type="EMBL" id="LKEA01000070">
    <property type="protein sequence ID" value="ROV89435.1"/>
    <property type="molecule type" value="Genomic_DNA"/>
</dbReference>
<keyword evidence="5" id="KW-0418">Kinase</keyword>
<keyword evidence="4" id="KW-0547">Nucleotide-binding</keyword>
<dbReference type="GO" id="GO:0005524">
    <property type="term" value="F:ATP binding"/>
    <property type="evidence" value="ECO:0007669"/>
    <property type="project" value="UniProtKB-KW"/>
</dbReference>
<dbReference type="PANTHER" id="PTHR43671:SF98">
    <property type="entry name" value="SERINE_THREONINE-PROTEIN KINASE NEK11"/>
    <property type="match status" value="1"/>
</dbReference>
<dbReference type="AlphaFoldDB" id="A0A423VEL9"/>
<keyword evidence="6" id="KW-0067">ATP-binding</keyword>
<keyword evidence="9" id="KW-0175">Coiled coil</keyword>
<feature type="region of interest" description="Disordered" evidence="10">
    <location>
        <begin position="534"/>
        <end position="587"/>
    </location>
</feature>
<comment type="catalytic activity">
    <reaction evidence="8">
        <text>L-seryl-[protein] + ATP = O-phospho-L-seryl-[protein] + ADP + H(+)</text>
        <dbReference type="Rhea" id="RHEA:17989"/>
        <dbReference type="Rhea" id="RHEA-COMP:9863"/>
        <dbReference type="Rhea" id="RHEA-COMP:11604"/>
        <dbReference type="ChEBI" id="CHEBI:15378"/>
        <dbReference type="ChEBI" id="CHEBI:29999"/>
        <dbReference type="ChEBI" id="CHEBI:30616"/>
        <dbReference type="ChEBI" id="CHEBI:83421"/>
        <dbReference type="ChEBI" id="CHEBI:456216"/>
        <dbReference type="EC" id="2.7.11.1"/>
    </reaction>
</comment>
<dbReference type="EC" id="2.7.11.1" evidence="1"/>
<dbReference type="STRING" id="356882.A0A423VEL9"/>
<dbReference type="InterPro" id="IPR008271">
    <property type="entry name" value="Ser/Thr_kinase_AS"/>
</dbReference>
<dbReference type="InterPro" id="IPR050660">
    <property type="entry name" value="NEK_Ser/Thr_kinase"/>
</dbReference>
<dbReference type="PROSITE" id="PS50011">
    <property type="entry name" value="PROTEIN_KINASE_DOM"/>
    <property type="match status" value="1"/>
</dbReference>
<feature type="coiled-coil region" evidence="9">
    <location>
        <begin position="387"/>
        <end position="414"/>
    </location>
</feature>
<comment type="caution">
    <text evidence="12">The sequence shown here is derived from an EMBL/GenBank/DDBJ whole genome shotgun (WGS) entry which is preliminary data.</text>
</comment>
<accession>A0A423VEL9</accession>
<dbReference type="SUPFAM" id="SSF56112">
    <property type="entry name" value="Protein kinase-like (PK-like)"/>
    <property type="match status" value="1"/>
</dbReference>
<name>A0A423VEL9_9PEZI</name>
<evidence type="ECO:0000256" key="5">
    <source>
        <dbReference type="ARBA" id="ARBA00022777"/>
    </source>
</evidence>
<keyword evidence="3" id="KW-0808">Transferase</keyword>
<keyword evidence="13" id="KW-1185">Reference proteome</keyword>
<evidence type="ECO:0000256" key="9">
    <source>
        <dbReference type="SAM" id="Coils"/>
    </source>
</evidence>
<dbReference type="GO" id="GO:0004674">
    <property type="term" value="F:protein serine/threonine kinase activity"/>
    <property type="evidence" value="ECO:0007669"/>
    <property type="project" value="UniProtKB-KW"/>
</dbReference>
<sequence length="650" mass="71798">MAAIDQETIDQRKARESQQHDYTIIKRLTDNCYVVQRKSDGTQLLAHPWDIRQTDPGFSALMERGAKFAVGNVLNHPNLINHIDTQVDVAFRGTTTQVASFQNMLLWDFCDAGTLEALFKEPPVQPTKNTFSETIGHFLPEGLCWHVVLSMLKALAWLHEGYREEDYIEWTACGTPERATRSRTLDADWMPILHRDIKPSNIFFQHPRGTETYGLCKLGNFHNCFVSGHVNNRSGGQVVSIANGDEKLEVLRKTMAVDNIYTVPRNKRPYTRGNDLFHLGECLYQMMCGEFVPDPEECRLCGQRHWDPESTKPPGVIVTCYPHFNVSDRGDDLAGYSHQLRETVKELLWNYRAGLNDRRSTAVGLLRTAKQRYLVWKKEYPDGRLHRDSFDDQVQRHNNKAKKEEADMRQAQAQRDHITTLLLLTPDGKLLAYASQPPIPVATLRTHGTVAASLYTIHSNGTDLDSIDGALPPGSRGSTAPTATRRRRSTTTTTPGTGTGSGPLAVTIQLESGVVLVIRKLKCGMLFVAMGPPAGGSHSRPGTQHAHQQHPHPPPGDNDAAAPNGHTPSTSPPHLPTQPHSGMLGSPRETASILSAATGATTQTTDSSVIFGAGTAGVMATRRHAEELARWLDDKLGTLEVPDDGLCGFV</sequence>
<evidence type="ECO:0000256" key="4">
    <source>
        <dbReference type="ARBA" id="ARBA00022741"/>
    </source>
</evidence>
<evidence type="ECO:0000256" key="7">
    <source>
        <dbReference type="ARBA" id="ARBA00047899"/>
    </source>
</evidence>
<dbReference type="Gene3D" id="1.10.510.10">
    <property type="entry name" value="Transferase(Phosphotransferase) domain 1"/>
    <property type="match status" value="1"/>
</dbReference>
<keyword evidence="2" id="KW-0723">Serine/threonine-protein kinase</keyword>
<evidence type="ECO:0000256" key="2">
    <source>
        <dbReference type="ARBA" id="ARBA00022527"/>
    </source>
</evidence>
<dbReference type="InterPro" id="IPR011009">
    <property type="entry name" value="Kinase-like_dom_sf"/>
</dbReference>
<proteinExistence type="predicted"/>
<gene>
    <name evidence="12" type="ORF">VMCG_10208</name>
</gene>
<dbReference type="PROSITE" id="PS00108">
    <property type="entry name" value="PROTEIN_KINASE_ST"/>
    <property type="match status" value="1"/>
</dbReference>
<evidence type="ECO:0000256" key="3">
    <source>
        <dbReference type="ARBA" id="ARBA00022679"/>
    </source>
</evidence>
<dbReference type="InterPro" id="IPR000719">
    <property type="entry name" value="Prot_kinase_dom"/>
</dbReference>
<evidence type="ECO:0000313" key="12">
    <source>
        <dbReference type="EMBL" id="ROV89435.1"/>
    </source>
</evidence>
<reference evidence="12 13" key="1">
    <citation type="submission" date="2015-09" db="EMBL/GenBank/DDBJ databases">
        <title>Host preference determinants of Valsa canker pathogens revealed by comparative genomics.</title>
        <authorList>
            <person name="Yin Z."/>
            <person name="Huang L."/>
        </authorList>
    </citation>
    <scope>NUCLEOTIDE SEQUENCE [LARGE SCALE GENOMIC DNA]</scope>
    <source>
        <strain evidence="12 13">03-1</strain>
    </source>
</reference>
<evidence type="ECO:0000256" key="1">
    <source>
        <dbReference type="ARBA" id="ARBA00012513"/>
    </source>
</evidence>
<evidence type="ECO:0000256" key="8">
    <source>
        <dbReference type="ARBA" id="ARBA00048679"/>
    </source>
</evidence>
<evidence type="ECO:0000256" key="10">
    <source>
        <dbReference type="SAM" id="MobiDB-lite"/>
    </source>
</evidence>
<organism evidence="12 13">
    <name type="scientific">Cytospora schulzeri</name>
    <dbReference type="NCBI Taxonomy" id="448051"/>
    <lineage>
        <taxon>Eukaryota</taxon>
        <taxon>Fungi</taxon>
        <taxon>Dikarya</taxon>
        <taxon>Ascomycota</taxon>
        <taxon>Pezizomycotina</taxon>
        <taxon>Sordariomycetes</taxon>
        <taxon>Sordariomycetidae</taxon>
        <taxon>Diaporthales</taxon>
        <taxon>Cytosporaceae</taxon>
        <taxon>Cytospora</taxon>
    </lineage>
</organism>
<feature type="compositionally biased region" description="Low complexity" evidence="10">
    <location>
        <begin position="557"/>
        <end position="569"/>
    </location>
</feature>
<evidence type="ECO:0000313" key="13">
    <source>
        <dbReference type="Proteomes" id="UP000283895"/>
    </source>
</evidence>
<evidence type="ECO:0000259" key="11">
    <source>
        <dbReference type="PROSITE" id="PS50011"/>
    </source>
</evidence>
<dbReference type="OrthoDB" id="4062651at2759"/>
<feature type="domain" description="Protein kinase" evidence="11">
    <location>
        <begin position="1"/>
        <end position="374"/>
    </location>
</feature>